<evidence type="ECO:0008006" key="5">
    <source>
        <dbReference type="Google" id="ProtNLM"/>
    </source>
</evidence>
<reference evidence="4" key="1">
    <citation type="journal article" date="2019" name="Int. J. Syst. Evol. Microbiol.">
        <title>The Global Catalogue of Microorganisms (GCM) 10K type strain sequencing project: providing services to taxonomists for standard genome sequencing and annotation.</title>
        <authorList>
            <consortium name="The Broad Institute Genomics Platform"/>
            <consortium name="The Broad Institute Genome Sequencing Center for Infectious Disease"/>
            <person name="Wu L."/>
            <person name="Ma J."/>
        </authorList>
    </citation>
    <scope>NUCLEOTIDE SEQUENCE [LARGE SCALE GENOMIC DNA]</scope>
    <source>
        <strain evidence="4">JCM 17459</strain>
    </source>
</reference>
<evidence type="ECO:0000313" key="3">
    <source>
        <dbReference type="EMBL" id="GAA4286204.1"/>
    </source>
</evidence>
<organism evidence="3 4">
    <name type="scientific">Georgenia daeguensis</name>
    <dbReference type="NCBI Taxonomy" id="908355"/>
    <lineage>
        <taxon>Bacteria</taxon>
        <taxon>Bacillati</taxon>
        <taxon>Actinomycetota</taxon>
        <taxon>Actinomycetes</taxon>
        <taxon>Micrococcales</taxon>
        <taxon>Bogoriellaceae</taxon>
        <taxon>Georgenia</taxon>
    </lineage>
</organism>
<dbReference type="InterPro" id="IPR012334">
    <property type="entry name" value="Pectin_lyas_fold"/>
</dbReference>
<name>A0ABP8EQA3_9MICO</name>
<keyword evidence="2" id="KW-0812">Transmembrane</keyword>
<keyword evidence="4" id="KW-1185">Reference proteome</keyword>
<gene>
    <name evidence="3" type="ORF">GCM10022262_05630</name>
</gene>
<keyword evidence="2" id="KW-0472">Membrane</keyword>
<dbReference type="Gene3D" id="2.160.20.10">
    <property type="entry name" value="Single-stranded right-handed beta-helix, Pectin lyase-like"/>
    <property type="match status" value="1"/>
</dbReference>
<dbReference type="SUPFAM" id="SSF51126">
    <property type="entry name" value="Pectin lyase-like"/>
    <property type="match status" value="1"/>
</dbReference>
<protein>
    <recommendedName>
        <fullName evidence="5">Pectate lyase superfamily protein domain-containing protein</fullName>
    </recommendedName>
</protein>
<dbReference type="InterPro" id="IPR011050">
    <property type="entry name" value="Pectin_lyase_fold/virulence"/>
</dbReference>
<evidence type="ECO:0000313" key="4">
    <source>
        <dbReference type="Proteomes" id="UP001499841"/>
    </source>
</evidence>
<dbReference type="InterPro" id="IPR006311">
    <property type="entry name" value="TAT_signal"/>
</dbReference>
<keyword evidence="2" id="KW-1133">Transmembrane helix</keyword>
<dbReference type="EMBL" id="BAABBA010000002">
    <property type="protein sequence ID" value="GAA4286204.1"/>
    <property type="molecule type" value="Genomic_DNA"/>
</dbReference>
<dbReference type="RefSeq" id="WP_345037424.1">
    <property type="nucleotide sequence ID" value="NZ_BAABBA010000002.1"/>
</dbReference>
<dbReference type="Proteomes" id="UP001499841">
    <property type="component" value="Unassembled WGS sequence"/>
</dbReference>
<proteinExistence type="predicted"/>
<comment type="caution">
    <text evidence="3">The sequence shown here is derived from an EMBL/GenBank/DDBJ whole genome shotgun (WGS) entry which is preliminary data.</text>
</comment>
<evidence type="ECO:0000256" key="2">
    <source>
        <dbReference type="SAM" id="Phobius"/>
    </source>
</evidence>
<sequence>MNRDGAQTPPPDAAVPAPAGRRRGRLTRRDVVVALAAGVAGVGGSAVATQYTAASASGGPRAPIPLVAASDASDAVRKIADYRCDGKDDQEEINDAITSCGSAGGTVLLSPGRFAISGAVRLRSLVALVGSGRATVLRATGTWPDGRGGTPGAVVELADGVTHRTALRHLTVDGNKDEATCKGLLYELDSYPNDRPGGPDPTFVVDDVHVVDTASVGVHLTGGTNRSGIVSRVRVYGAGGTHPAEGFLVEAYDALVVQSESGAASGDGFRVVGANNRFSDCKSWYSRRNGFNVDGVRNLLTACEAQDNARHGFLVSTGPNTLTGCHADSNSRPEAHPGPDSEVNNRFDGFHLPFSEAVQIVGCQSFDRREGGTASQRHGFFVGAGSRDCQIIGIARHNATSSVGGEGVTAAGMNVVVTGDGKRP</sequence>
<feature type="transmembrane region" description="Helical" evidence="2">
    <location>
        <begin position="31"/>
        <end position="51"/>
    </location>
</feature>
<evidence type="ECO:0000256" key="1">
    <source>
        <dbReference type="SAM" id="MobiDB-lite"/>
    </source>
</evidence>
<feature type="region of interest" description="Disordered" evidence="1">
    <location>
        <begin position="1"/>
        <end position="23"/>
    </location>
</feature>
<dbReference type="PROSITE" id="PS51318">
    <property type="entry name" value="TAT"/>
    <property type="match status" value="1"/>
</dbReference>
<accession>A0ABP8EQA3</accession>